<evidence type="ECO:0000313" key="14">
    <source>
        <dbReference type="Proteomes" id="UP000001556"/>
    </source>
</evidence>
<evidence type="ECO:0000259" key="12">
    <source>
        <dbReference type="PROSITE" id="PS50052"/>
    </source>
</evidence>
<dbReference type="eggNOG" id="COG0194">
    <property type="taxonomic scope" value="Bacteria"/>
</dbReference>
<dbReference type="STRING" id="349161.Dred_1700"/>
<accession>A4J574</accession>
<dbReference type="AlphaFoldDB" id="A4J574"/>
<feature type="binding site" evidence="11">
    <location>
        <begin position="12"/>
        <end position="19"/>
    </location>
    <ligand>
        <name>ATP</name>
        <dbReference type="ChEBI" id="CHEBI:30616"/>
    </ligand>
</feature>
<comment type="similarity">
    <text evidence="2 11">Belongs to the guanylate kinase family.</text>
</comment>
<dbReference type="SMART" id="SM00072">
    <property type="entry name" value="GuKc"/>
    <property type="match status" value="1"/>
</dbReference>
<evidence type="ECO:0000256" key="8">
    <source>
        <dbReference type="ARBA" id="ARBA00022840"/>
    </source>
</evidence>
<evidence type="ECO:0000256" key="2">
    <source>
        <dbReference type="ARBA" id="ARBA00005790"/>
    </source>
</evidence>
<proteinExistence type="inferred from homology"/>
<comment type="catalytic activity">
    <reaction evidence="10 11">
        <text>GMP + ATP = GDP + ADP</text>
        <dbReference type="Rhea" id="RHEA:20780"/>
        <dbReference type="ChEBI" id="CHEBI:30616"/>
        <dbReference type="ChEBI" id="CHEBI:58115"/>
        <dbReference type="ChEBI" id="CHEBI:58189"/>
        <dbReference type="ChEBI" id="CHEBI:456216"/>
        <dbReference type="EC" id="2.7.4.8"/>
    </reaction>
</comment>
<keyword evidence="8 11" id="KW-0067">ATP-binding</keyword>
<dbReference type="CDD" id="cd00071">
    <property type="entry name" value="GMPK"/>
    <property type="match status" value="1"/>
</dbReference>
<dbReference type="EC" id="2.7.4.8" evidence="3 11"/>
<evidence type="ECO:0000256" key="6">
    <source>
        <dbReference type="ARBA" id="ARBA00022741"/>
    </source>
</evidence>
<dbReference type="SUPFAM" id="SSF52540">
    <property type="entry name" value="P-loop containing nucleoside triphosphate hydrolases"/>
    <property type="match status" value="1"/>
</dbReference>
<reference evidence="13 14" key="1">
    <citation type="submission" date="2007-03" db="EMBL/GenBank/DDBJ databases">
        <title>Complete sequence of Desulfotomaculum reducens MI-1.</title>
        <authorList>
            <consortium name="US DOE Joint Genome Institute"/>
            <person name="Copeland A."/>
            <person name="Lucas S."/>
            <person name="Lapidus A."/>
            <person name="Barry K."/>
            <person name="Detter J.C."/>
            <person name="Glavina del Rio T."/>
            <person name="Hammon N."/>
            <person name="Israni S."/>
            <person name="Dalin E."/>
            <person name="Tice H."/>
            <person name="Pitluck S."/>
            <person name="Sims D."/>
            <person name="Brettin T."/>
            <person name="Bruce D."/>
            <person name="Han C."/>
            <person name="Tapia R."/>
            <person name="Schmutz J."/>
            <person name="Larimer F."/>
            <person name="Land M."/>
            <person name="Hauser L."/>
            <person name="Kyrpides N."/>
            <person name="Kim E."/>
            <person name="Tebo B.M."/>
            <person name="Richardson P."/>
        </authorList>
    </citation>
    <scope>NUCLEOTIDE SEQUENCE [LARGE SCALE GENOMIC DNA]</scope>
    <source>
        <strain evidence="13 14">MI-1</strain>
    </source>
</reference>
<keyword evidence="14" id="KW-1185">Reference proteome</keyword>
<dbReference type="InterPro" id="IPR020590">
    <property type="entry name" value="Guanylate_kinase_CS"/>
</dbReference>
<evidence type="ECO:0000256" key="1">
    <source>
        <dbReference type="ARBA" id="ARBA00003531"/>
    </source>
</evidence>
<dbReference type="Gene3D" id="3.40.50.300">
    <property type="entry name" value="P-loop containing nucleotide triphosphate hydrolases"/>
    <property type="match status" value="1"/>
</dbReference>
<keyword evidence="11" id="KW-0963">Cytoplasm</keyword>
<comment type="function">
    <text evidence="1 11">Essential for recycling GMP and indirectly, cGMP.</text>
</comment>
<dbReference type="PANTHER" id="PTHR23117">
    <property type="entry name" value="GUANYLATE KINASE-RELATED"/>
    <property type="match status" value="1"/>
</dbReference>
<feature type="domain" description="Guanylate kinase-like" evidence="12">
    <location>
        <begin position="5"/>
        <end position="183"/>
    </location>
</feature>
<evidence type="ECO:0000256" key="4">
    <source>
        <dbReference type="ARBA" id="ARBA00016296"/>
    </source>
</evidence>
<dbReference type="KEGG" id="drm:Dred_1700"/>
<dbReference type="RefSeq" id="WP_011878041.1">
    <property type="nucleotide sequence ID" value="NC_009253.1"/>
</dbReference>
<dbReference type="InterPro" id="IPR027417">
    <property type="entry name" value="P-loop_NTPase"/>
</dbReference>
<evidence type="ECO:0000256" key="10">
    <source>
        <dbReference type="ARBA" id="ARBA00048594"/>
    </source>
</evidence>
<evidence type="ECO:0000256" key="11">
    <source>
        <dbReference type="HAMAP-Rule" id="MF_00328"/>
    </source>
</evidence>
<dbReference type="InterPro" id="IPR017665">
    <property type="entry name" value="Guanylate_kinase"/>
</dbReference>
<name>A4J574_DESRM</name>
<dbReference type="NCBIfam" id="TIGR03263">
    <property type="entry name" value="guanyl_kin"/>
    <property type="match status" value="1"/>
</dbReference>
<dbReference type="OrthoDB" id="9808150at2"/>
<keyword evidence="5 11" id="KW-0808">Transferase</keyword>
<sequence length="200" mass="22406">MTRQGLLIVISGPSGAGKGTICQGLLKKNKDLCLSVSCTTRPVRPGEVDGVNYFFVSKEAFEKMISENELLEYARVYDNYYGTPLNFVEEKLSTGQDVILEIDIQGALQIKQKYPKGVLIFVVPPSLSLLQERLTKRGTDSAESINKRLQCVCDELKNTQRYDYLVVNDIVDNAVAQVESIINAERCRPANFDIKKFLDC</sequence>
<dbReference type="GO" id="GO:0005524">
    <property type="term" value="F:ATP binding"/>
    <property type="evidence" value="ECO:0007669"/>
    <property type="project" value="UniProtKB-UniRule"/>
</dbReference>
<dbReference type="PROSITE" id="PS00856">
    <property type="entry name" value="GUANYLATE_KINASE_1"/>
    <property type="match status" value="1"/>
</dbReference>
<dbReference type="Gene3D" id="3.30.63.10">
    <property type="entry name" value="Guanylate Kinase phosphate binding domain"/>
    <property type="match status" value="1"/>
</dbReference>
<evidence type="ECO:0000256" key="3">
    <source>
        <dbReference type="ARBA" id="ARBA00012961"/>
    </source>
</evidence>
<dbReference type="InterPro" id="IPR008144">
    <property type="entry name" value="Guanylate_kin-like_dom"/>
</dbReference>
<dbReference type="GO" id="GO:0005829">
    <property type="term" value="C:cytosol"/>
    <property type="evidence" value="ECO:0007669"/>
    <property type="project" value="TreeGrafter"/>
</dbReference>
<evidence type="ECO:0000313" key="13">
    <source>
        <dbReference type="EMBL" id="ABO50227.1"/>
    </source>
</evidence>
<keyword evidence="7 11" id="KW-0418">Kinase</keyword>
<evidence type="ECO:0000256" key="9">
    <source>
        <dbReference type="ARBA" id="ARBA00030128"/>
    </source>
</evidence>
<keyword evidence="6 11" id="KW-0547">Nucleotide-binding</keyword>
<dbReference type="InterPro" id="IPR008145">
    <property type="entry name" value="GK/Ca_channel_bsu"/>
</dbReference>
<dbReference type="HOGENOM" id="CLU_001715_1_2_9"/>
<dbReference type="Pfam" id="PF00625">
    <property type="entry name" value="Guanylate_kin"/>
    <property type="match status" value="1"/>
</dbReference>
<gene>
    <name evidence="11" type="primary">gmk</name>
    <name evidence="13" type="ordered locus">Dred_1700</name>
</gene>
<dbReference type="PROSITE" id="PS50052">
    <property type="entry name" value="GUANYLATE_KINASE_2"/>
    <property type="match status" value="1"/>
</dbReference>
<dbReference type="PANTHER" id="PTHR23117:SF13">
    <property type="entry name" value="GUANYLATE KINASE"/>
    <property type="match status" value="1"/>
</dbReference>
<organism evidence="13 14">
    <name type="scientific">Desulforamulus reducens (strain ATCC BAA-1160 / DSM 100696 / MI-1)</name>
    <name type="common">Desulfotomaculum reducens</name>
    <dbReference type="NCBI Taxonomy" id="349161"/>
    <lineage>
        <taxon>Bacteria</taxon>
        <taxon>Bacillati</taxon>
        <taxon>Bacillota</taxon>
        <taxon>Clostridia</taxon>
        <taxon>Eubacteriales</taxon>
        <taxon>Peptococcaceae</taxon>
        <taxon>Desulforamulus</taxon>
    </lineage>
</organism>
<dbReference type="FunFam" id="3.30.63.10:FF:000002">
    <property type="entry name" value="Guanylate kinase 1"/>
    <property type="match status" value="1"/>
</dbReference>
<dbReference type="HAMAP" id="MF_00328">
    <property type="entry name" value="Guanylate_kinase"/>
    <property type="match status" value="1"/>
</dbReference>
<comment type="subcellular location">
    <subcellularLocation>
        <location evidence="11">Cytoplasm</location>
    </subcellularLocation>
</comment>
<evidence type="ECO:0000256" key="7">
    <source>
        <dbReference type="ARBA" id="ARBA00022777"/>
    </source>
</evidence>
<dbReference type="Proteomes" id="UP000001556">
    <property type="component" value="Chromosome"/>
</dbReference>
<dbReference type="EMBL" id="CP000612">
    <property type="protein sequence ID" value="ABO50227.1"/>
    <property type="molecule type" value="Genomic_DNA"/>
</dbReference>
<evidence type="ECO:0000256" key="5">
    <source>
        <dbReference type="ARBA" id="ARBA00022679"/>
    </source>
</evidence>
<dbReference type="GO" id="GO:0004385">
    <property type="term" value="F:GMP kinase activity"/>
    <property type="evidence" value="ECO:0007669"/>
    <property type="project" value="UniProtKB-UniRule"/>
</dbReference>
<protein>
    <recommendedName>
        <fullName evidence="4 11">Guanylate kinase</fullName>
        <ecNumber evidence="3 11">2.7.4.8</ecNumber>
    </recommendedName>
    <alternativeName>
        <fullName evidence="9 11">GMP kinase</fullName>
    </alternativeName>
</protein>